<name>A0A8E2DUS9_9APHY</name>
<organism evidence="2 3">
    <name type="scientific">Obba rivulosa</name>
    <dbReference type="NCBI Taxonomy" id="1052685"/>
    <lineage>
        <taxon>Eukaryota</taxon>
        <taxon>Fungi</taxon>
        <taxon>Dikarya</taxon>
        <taxon>Basidiomycota</taxon>
        <taxon>Agaricomycotina</taxon>
        <taxon>Agaricomycetes</taxon>
        <taxon>Polyporales</taxon>
        <taxon>Gelatoporiaceae</taxon>
        <taxon>Obba</taxon>
    </lineage>
</organism>
<sequence>MDNYGTRQSFATTSGPSKRAREEPYLEVAPSKRKVMGSRPDSQSKPKEPHSSSQYQTASGLFLALGSALQRYYDACSSSTHPPRLITFEGSYSIIADPELLYCKQVSQVSADLRKVAKFPYSTHQASIKMTDFDWTEVFLCECQSLRVVTTSESSPTPLPSSPIPTPMLTPSASHLSQNGVSTKTAQKRTQSNLSTWIVGKSANGLVSFPSSFLGRGNAIGARSSSTSMPIRKQLPNCGGKIRIDVVEDNSHPFVKGQKITVTVEHGNQ</sequence>
<evidence type="ECO:0000313" key="3">
    <source>
        <dbReference type="Proteomes" id="UP000250043"/>
    </source>
</evidence>
<protein>
    <submittedName>
        <fullName evidence="2">Uncharacterized protein</fullName>
    </submittedName>
</protein>
<dbReference type="EMBL" id="KV722331">
    <property type="protein sequence ID" value="OCH96234.1"/>
    <property type="molecule type" value="Genomic_DNA"/>
</dbReference>
<proteinExistence type="predicted"/>
<keyword evidence="3" id="KW-1185">Reference proteome</keyword>
<dbReference type="AlphaFoldDB" id="A0A8E2DUS9"/>
<dbReference type="OrthoDB" id="3025610at2759"/>
<reference evidence="2 3" key="1">
    <citation type="submission" date="2016-07" db="EMBL/GenBank/DDBJ databases">
        <title>Draft genome of the white-rot fungus Obba rivulosa 3A-2.</title>
        <authorList>
            <consortium name="DOE Joint Genome Institute"/>
            <person name="Miettinen O."/>
            <person name="Riley R."/>
            <person name="Acob R."/>
            <person name="Barry K."/>
            <person name="Cullen D."/>
            <person name="De Vries R."/>
            <person name="Hainaut M."/>
            <person name="Hatakka A."/>
            <person name="Henrissat B."/>
            <person name="Hilden K."/>
            <person name="Kuo R."/>
            <person name="Labutti K."/>
            <person name="Lipzen A."/>
            <person name="Makela M.R."/>
            <person name="Sandor L."/>
            <person name="Spatafora J.W."/>
            <person name="Grigoriev I.V."/>
            <person name="Hibbett D.S."/>
        </authorList>
    </citation>
    <scope>NUCLEOTIDE SEQUENCE [LARGE SCALE GENOMIC DNA]</scope>
    <source>
        <strain evidence="2 3">3A-2</strain>
    </source>
</reference>
<dbReference type="Proteomes" id="UP000250043">
    <property type="component" value="Unassembled WGS sequence"/>
</dbReference>
<evidence type="ECO:0000313" key="2">
    <source>
        <dbReference type="EMBL" id="OCH96234.1"/>
    </source>
</evidence>
<feature type="region of interest" description="Disordered" evidence="1">
    <location>
        <begin position="1"/>
        <end position="55"/>
    </location>
</feature>
<feature type="compositionally biased region" description="Polar residues" evidence="1">
    <location>
        <begin position="1"/>
        <end position="16"/>
    </location>
</feature>
<accession>A0A8E2DUS9</accession>
<evidence type="ECO:0000256" key="1">
    <source>
        <dbReference type="SAM" id="MobiDB-lite"/>
    </source>
</evidence>
<gene>
    <name evidence="2" type="ORF">OBBRIDRAFT_830126</name>
</gene>